<dbReference type="SUPFAM" id="SSF158682">
    <property type="entry name" value="TerB-like"/>
    <property type="match status" value="1"/>
</dbReference>
<dbReference type="Gene3D" id="1.10.3680.10">
    <property type="entry name" value="TerB-like"/>
    <property type="match status" value="1"/>
</dbReference>
<protein>
    <submittedName>
        <fullName evidence="2">Tellurite resistance protein TerB</fullName>
    </submittedName>
</protein>
<name>A0A1I4FAG0_9PROT</name>
<dbReference type="InterPro" id="IPR029024">
    <property type="entry name" value="TerB-like"/>
</dbReference>
<dbReference type="EMBL" id="FOSQ01000025">
    <property type="protein sequence ID" value="SFL13796.1"/>
    <property type="molecule type" value="Genomic_DNA"/>
</dbReference>
<dbReference type="CDD" id="cd06257">
    <property type="entry name" value="DnaJ"/>
    <property type="match status" value="1"/>
</dbReference>
<reference evidence="2 3" key="1">
    <citation type="submission" date="2016-10" db="EMBL/GenBank/DDBJ databases">
        <authorList>
            <person name="de Groot N.N."/>
        </authorList>
    </citation>
    <scope>NUCLEOTIDE SEQUENCE [LARGE SCALE GENOMIC DNA]</scope>
    <source>
        <strain evidence="2 3">DSM 19981</strain>
    </source>
</reference>
<dbReference type="AlphaFoldDB" id="A0A1I4FAG0"/>
<feature type="domain" description="J" evidence="1">
    <location>
        <begin position="285"/>
        <end position="348"/>
    </location>
</feature>
<dbReference type="Pfam" id="PF05099">
    <property type="entry name" value="TerB"/>
    <property type="match status" value="1"/>
</dbReference>
<organism evidence="2 3">
    <name type="scientific">Falsiroseomonas stagni DSM 19981</name>
    <dbReference type="NCBI Taxonomy" id="1123062"/>
    <lineage>
        <taxon>Bacteria</taxon>
        <taxon>Pseudomonadati</taxon>
        <taxon>Pseudomonadota</taxon>
        <taxon>Alphaproteobacteria</taxon>
        <taxon>Acetobacterales</taxon>
        <taxon>Roseomonadaceae</taxon>
        <taxon>Falsiroseomonas</taxon>
    </lineage>
</organism>
<dbReference type="SMART" id="SM00271">
    <property type="entry name" value="DnaJ"/>
    <property type="match status" value="1"/>
</dbReference>
<dbReference type="PANTHER" id="PTHR24074">
    <property type="entry name" value="CO-CHAPERONE PROTEIN DJLA"/>
    <property type="match status" value="1"/>
</dbReference>
<dbReference type="InterPro" id="IPR036869">
    <property type="entry name" value="J_dom_sf"/>
</dbReference>
<evidence type="ECO:0000259" key="1">
    <source>
        <dbReference type="PROSITE" id="PS50076"/>
    </source>
</evidence>
<dbReference type="Pfam" id="PF00226">
    <property type="entry name" value="DnaJ"/>
    <property type="match status" value="1"/>
</dbReference>
<dbReference type="RefSeq" id="WP_092963350.1">
    <property type="nucleotide sequence ID" value="NZ_FOSQ01000025.1"/>
</dbReference>
<dbReference type="SUPFAM" id="SSF46565">
    <property type="entry name" value="Chaperone J-domain"/>
    <property type="match status" value="1"/>
</dbReference>
<accession>A0A1I4FAG0</accession>
<dbReference type="InterPro" id="IPR001623">
    <property type="entry name" value="DnaJ_domain"/>
</dbReference>
<dbReference type="Proteomes" id="UP000199473">
    <property type="component" value="Unassembled WGS sequence"/>
</dbReference>
<keyword evidence="3" id="KW-1185">Reference proteome</keyword>
<dbReference type="InterPro" id="IPR007791">
    <property type="entry name" value="DjlA_N"/>
</dbReference>
<dbReference type="STRING" id="1123062.SAMN02745775_1253"/>
<gene>
    <name evidence="2" type="ORF">SAMN02745775_1253</name>
</gene>
<dbReference type="Gene3D" id="1.10.287.110">
    <property type="entry name" value="DnaJ domain"/>
    <property type="match status" value="1"/>
</dbReference>
<dbReference type="InterPro" id="IPR050817">
    <property type="entry name" value="DjlA_DnaK_co-chaperone"/>
</dbReference>
<evidence type="ECO:0000313" key="3">
    <source>
        <dbReference type="Proteomes" id="UP000199473"/>
    </source>
</evidence>
<dbReference type="OrthoDB" id="7319410at2"/>
<proteinExistence type="predicted"/>
<dbReference type="PRINTS" id="PR00625">
    <property type="entry name" value="JDOMAIN"/>
</dbReference>
<sequence length="348" mass="38049">MALFPLLIPVAVFAAGKAIEYLTRDDPVSFPRAKFQQFEVGSSGHGLTILIELEGSGARALDGCIILVRPKQGGLYIKSRHDDYADKDGDIVTGGPIRADGQSVVGRAYIPFVAFPDPDACVDLEVGAVKDQGKAIGPALFEGVQLEATKFDRRHVLAAMSDAAFAAVQMEGSIEQSHAKAAREALTEAWQLDKYGLEVLRRNLKRAASTPLGSPWFDPGRLATDIGDELTGDDRIKAIRMLYRVAAAQGPIKSQADEFLQHLGRLLSIAEADLLALREVFVVSTHFATLGLRPSATLDEVKRAYRQAVKECHPDVVRHLDSRQRAEAEERFRRITLAYDSLMAAQSR</sequence>
<evidence type="ECO:0000313" key="2">
    <source>
        <dbReference type="EMBL" id="SFL13796.1"/>
    </source>
</evidence>
<dbReference type="PROSITE" id="PS50076">
    <property type="entry name" value="DNAJ_2"/>
    <property type="match status" value="1"/>
</dbReference>